<dbReference type="HOGENOM" id="CLU_830251_0_0_1"/>
<dbReference type="Gene3D" id="2.10.10.90">
    <property type="match status" value="1"/>
</dbReference>
<accession>B8LDB5</accession>
<dbReference type="GeneID" id="7446312"/>
<reference evidence="3 4" key="1">
    <citation type="journal article" date="2004" name="Science">
        <title>The genome of the diatom Thalassiosira pseudonana: ecology, evolution, and metabolism.</title>
        <authorList>
            <person name="Armbrust E.V."/>
            <person name="Berges J.A."/>
            <person name="Bowler C."/>
            <person name="Green B.R."/>
            <person name="Martinez D."/>
            <person name="Putnam N.H."/>
            <person name="Zhou S."/>
            <person name="Allen A.E."/>
            <person name="Apt K.E."/>
            <person name="Bechner M."/>
            <person name="Brzezinski M.A."/>
            <person name="Chaal B.K."/>
            <person name="Chiovitti A."/>
            <person name="Davis A.K."/>
            <person name="Demarest M.S."/>
            <person name="Detter J.C."/>
            <person name="Glavina T."/>
            <person name="Goodstein D."/>
            <person name="Hadi M.Z."/>
            <person name="Hellsten U."/>
            <person name="Hildebrand M."/>
            <person name="Jenkins B.D."/>
            <person name="Jurka J."/>
            <person name="Kapitonov V.V."/>
            <person name="Kroger N."/>
            <person name="Lau W.W."/>
            <person name="Lane T.W."/>
            <person name="Larimer F.W."/>
            <person name="Lippmeier J.C."/>
            <person name="Lucas S."/>
            <person name="Medina M."/>
            <person name="Montsant A."/>
            <person name="Obornik M."/>
            <person name="Parker M.S."/>
            <person name="Palenik B."/>
            <person name="Pazour G.J."/>
            <person name="Richardson P.M."/>
            <person name="Rynearson T.A."/>
            <person name="Saito M.A."/>
            <person name="Schwartz D.C."/>
            <person name="Thamatrakoln K."/>
            <person name="Valentin K."/>
            <person name="Vardi A."/>
            <person name="Wilkerson F.P."/>
            <person name="Rokhsar D.S."/>
        </authorList>
    </citation>
    <scope>NUCLEOTIDE SEQUENCE [LARGE SCALE GENOMIC DNA]</scope>
    <source>
        <strain evidence="3 4">CCMP1335</strain>
    </source>
</reference>
<feature type="compositionally biased region" description="Low complexity" evidence="1">
    <location>
        <begin position="102"/>
        <end position="130"/>
    </location>
</feature>
<sequence>MATRRRFLLPLILAITAAVNAQEPCTPPDGGCENGEWGIRECICLCNPGWCLRQGSGKCSDVLAGDTCPTFSPTMSPSEVIVTNSPTWNPTQSPVIVTTSPITSSPVTSTPTSTAPVSASPVTSTPTTTPLPACNDPWTQGTQYMSGDVITGADSYNYICDSRSYGYFPYCTWSSLAPGTGQAPYWADFVWTKGELCGSGGGECGGVSAFDGFVLTYSTGDRVSYEGSIYECGTSDGRCFQDGYEPNTGNGSTVWTVTGQCPGAMNRSTPVCPATYTLSGTYYNLGDKVSHANIQYKCKTNNGRCRQYGWEPWTDLGIQDAWENQGTCSGGDLFE</sequence>
<dbReference type="KEGG" id="tps:THAPSDRAFT_11191"/>
<proteinExistence type="predicted"/>
<keyword evidence="2" id="KW-0732">Signal</keyword>
<feature type="chain" id="PRO_5002877107" evidence="2">
    <location>
        <begin position="22"/>
        <end position="335"/>
    </location>
</feature>
<dbReference type="AlphaFoldDB" id="B8LDB5"/>
<dbReference type="RefSeq" id="XP_002296956.1">
    <property type="nucleotide sequence ID" value="XM_002296920.1"/>
</dbReference>
<evidence type="ECO:0000313" key="3">
    <source>
        <dbReference type="EMBL" id="EED86684.1"/>
    </source>
</evidence>
<evidence type="ECO:0000313" key="4">
    <source>
        <dbReference type="Proteomes" id="UP000001449"/>
    </source>
</evidence>
<dbReference type="Proteomes" id="UP000001449">
    <property type="component" value="Unassembled WGS sequence"/>
</dbReference>
<feature type="region of interest" description="Disordered" evidence="1">
    <location>
        <begin position="102"/>
        <end position="132"/>
    </location>
</feature>
<keyword evidence="4" id="KW-1185">Reference proteome</keyword>
<dbReference type="PaxDb" id="35128-Thaps11191"/>
<evidence type="ECO:0000256" key="1">
    <source>
        <dbReference type="SAM" id="MobiDB-lite"/>
    </source>
</evidence>
<organism evidence="3 4">
    <name type="scientific">Thalassiosira pseudonana</name>
    <name type="common">Marine diatom</name>
    <name type="synonym">Cyclotella nana</name>
    <dbReference type="NCBI Taxonomy" id="35128"/>
    <lineage>
        <taxon>Eukaryota</taxon>
        <taxon>Sar</taxon>
        <taxon>Stramenopiles</taxon>
        <taxon>Ochrophyta</taxon>
        <taxon>Bacillariophyta</taxon>
        <taxon>Coscinodiscophyceae</taxon>
        <taxon>Thalassiosirophycidae</taxon>
        <taxon>Thalassiosirales</taxon>
        <taxon>Thalassiosiraceae</taxon>
        <taxon>Thalassiosira</taxon>
    </lineage>
</organism>
<reference evidence="3 4" key="2">
    <citation type="journal article" date="2008" name="Nature">
        <title>The Phaeodactylum genome reveals the evolutionary history of diatom genomes.</title>
        <authorList>
            <person name="Bowler C."/>
            <person name="Allen A.E."/>
            <person name="Badger J.H."/>
            <person name="Grimwood J."/>
            <person name="Jabbari K."/>
            <person name="Kuo A."/>
            <person name="Maheswari U."/>
            <person name="Martens C."/>
            <person name="Maumus F."/>
            <person name="Otillar R.P."/>
            <person name="Rayko E."/>
            <person name="Salamov A."/>
            <person name="Vandepoele K."/>
            <person name="Beszteri B."/>
            <person name="Gruber A."/>
            <person name="Heijde M."/>
            <person name="Katinka M."/>
            <person name="Mock T."/>
            <person name="Valentin K."/>
            <person name="Verret F."/>
            <person name="Berges J.A."/>
            <person name="Brownlee C."/>
            <person name="Cadoret J.P."/>
            <person name="Chiovitti A."/>
            <person name="Choi C.J."/>
            <person name="Coesel S."/>
            <person name="De Martino A."/>
            <person name="Detter J.C."/>
            <person name="Durkin C."/>
            <person name="Falciatore A."/>
            <person name="Fournet J."/>
            <person name="Haruta M."/>
            <person name="Huysman M.J."/>
            <person name="Jenkins B.D."/>
            <person name="Jiroutova K."/>
            <person name="Jorgensen R.E."/>
            <person name="Joubert Y."/>
            <person name="Kaplan A."/>
            <person name="Kroger N."/>
            <person name="Kroth P.G."/>
            <person name="La Roche J."/>
            <person name="Lindquist E."/>
            <person name="Lommer M."/>
            <person name="Martin-Jezequel V."/>
            <person name="Lopez P.J."/>
            <person name="Lucas S."/>
            <person name="Mangogna M."/>
            <person name="McGinnis K."/>
            <person name="Medlin L.K."/>
            <person name="Montsant A."/>
            <person name="Oudot-Le Secq M.P."/>
            <person name="Napoli C."/>
            <person name="Obornik M."/>
            <person name="Parker M.S."/>
            <person name="Petit J.L."/>
            <person name="Porcel B.M."/>
            <person name="Poulsen N."/>
            <person name="Robison M."/>
            <person name="Rychlewski L."/>
            <person name="Rynearson T.A."/>
            <person name="Schmutz J."/>
            <person name="Shapiro H."/>
            <person name="Siaut M."/>
            <person name="Stanley M."/>
            <person name="Sussman M.R."/>
            <person name="Taylor A.R."/>
            <person name="Vardi A."/>
            <person name="von Dassow P."/>
            <person name="Vyverman W."/>
            <person name="Willis A."/>
            <person name="Wyrwicz L.S."/>
            <person name="Rokhsar D.S."/>
            <person name="Weissenbach J."/>
            <person name="Armbrust E.V."/>
            <person name="Green B.R."/>
            <person name="Van de Peer Y."/>
            <person name="Grigoriev I.V."/>
        </authorList>
    </citation>
    <scope>NUCLEOTIDE SEQUENCE [LARGE SCALE GENOMIC DNA]</scope>
    <source>
        <strain evidence="3 4">CCMP1335</strain>
    </source>
</reference>
<feature type="signal peptide" evidence="2">
    <location>
        <begin position="1"/>
        <end position="21"/>
    </location>
</feature>
<protein>
    <submittedName>
        <fullName evidence="3">Uncharacterized protein</fullName>
    </submittedName>
</protein>
<evidence type="ECO:0000256" key="2">
    <source>
        <dbReference type="SAM" id="SignalP"/>
    </source>
</evidence>
<gene>
    <name evidence="3" type="ORF">THAPSDRAFT_11191</name>
</gene>
<dbReference type="EMBL" id="DS999419">
    <property type="protein sequence ID" value="EED86684.1"/>
    <property type="molecule type" value="Genomic_DNA"/>
</dbReference>
<dbReference type="InParanoid" id="B8LDB5"/>
<name>B8LDB5_THAPS</name>